<protein>
    <submittedName>
        <fullName evidence="2">Uncharacterized protein</fullName>
    </submittedName>
</protein>
<dbReference type="Proteomes" id="UP000655410">
    <property type="component" value="Unassembled WGS sequence"/>
</dbReference>
<keyword evidence="3" id="KW-1185">Reference proteome</keyword>
<feature type="chain" id="PRO_5045280478" evidence="1">
    <location>
        <begin position="20"/>
        <end position="42"/>
    </location>
</feature>
<comment type="caution">
    <text evidence="2">The sequence shown here is derived from an EMBL/GenBank/DDBJ whole genome shotgun (WGS) entry which is preliminary data.</text>
</comment>
<feature type="signal peptide" evidence="1">
    <location>
        <begin position="1"/>
        <end position="19"/>
    </location>
</feature>
<gene>
    <name evidence="2" type="ORF">GCM10011584_14490</name>
</gene>
<reference evidence="3" key="1">
    <citation type="journal article" date="2019" name="Int. J. Syst. Evol. Microbiol.">
        <title>The Global Catalogue of Microorganisms (GCM) 10K type strain sequencing project: providing services to taxonomists for standard genome sequencing and annotation.</title>
        <authorList>
            <consortium name="The Broad Institute Genomics Platform"/>
            <consortium name="The Broad Institute Genome Sequencing Center for Infectious Disease"/>
            <person name="Wu L."/>
            <person name="Ma J."/>
        </authorList>
    </citation>
    <scope>NUCLEOTIDE SEQUENCE [LARGE SCALE GENOMIC DNA]</scope>
    <source>
        <strain evidence="3">CGMCC 4.7371</strain>
    </source>
</reference>
<evidence type="ECO:0000313" key="3">
    <source>
        <dbReference type="Proteomes" id="UP000655410"/>
    </source>
</evidence>
<accession>A0ABQ2N9B3</accession>
<dbReference type="RefSeq" id="WP_268238960.1">
    <property type="nucleotide sequence ID" value="NZ_BMNI01000003.1"/>
</dbReference>
<dbReference type="EMBL" id="BMNI01000003">
    <property type="protein sequence ID" value="GGO88166.1"/>
    <property type="molecule type" value="Genomic_DNA"/>
</dbReference>
<evidence type="ECO:0000256" key="1">
    <source>
        <dbReference type="SAM" id="SignalP"/>
    </source>
</evidence>
<name>A0ABQ2N9B3_9ACTN</name>
<sequence length="42" mass="4234">MKSRFVRVIAAGLAVFALAIGTSAVGDQPATQALQAGDTSWG</sequence>
<organism evidence="2 3">
    <name type="scientific">Nocardioides phosphati</name>
    <dbReference type="NCBI Taxonomy" id="1867775"/>
    <lineage>
        <taxon>Bacteria</taxon>
        <taxon>Bacillati</taxon>
        <taxon>Actinomycetota</taxon>
        <taxon>Actinomycetes</taxon>
        <taxon>Propionibacteriales</taxon>
        <taxon>Nocardioidaceae</taxon>
        <taxon>Nocardioides</taxon>
    </lineage>
</organism>
<proteinExistence type="predicted"/>
<keyword evidence="1" id="KW-0732">Signal</keyword>
<evidence type="ECO:0000313" key="2">
    <source>
        <dbReference type="EMBL" id="GGO88166.1"/>
    </source>
</evidence>